<organism evidence="2 3">
    <name type="scientific">Lactococcus lactis subsp. cremoris</name>
    <name type="common">Streptococcus cremoris</name>
    <dbReference type="NCBI Taxonomy" id="1359"/>
    <lineage>
        <taxon>Bacteria</taxon>
        <taxon>Bacillati</taxon>
        <taxon>Bacillota</taxon>
        <taxon>Bacilli</taxon>
        <taxon>Lactobacillales</taxon>
        <taxon>Streptococcaceae</taxon>
        <taxon>Lactococcus</taxon>
    </lineage>
</organism>
<dbReference type="PATRIC" id="fig|1359.32.peg.727"/>
<sequence>MFFQINDLQLHYEIVGKGKPLLILHGLAGNLTTMKAVYEPIFTGELNTRFQRIYVDLPGMGNSNGPDDFASSEAILEALIIFSKTIINTPFLLVGYSYGGYLARAMVLRGLEIEGLSLVAPMVIPERKERVLPKVEWFYETDLYKNSQVKYDEFCKINNNHFLEKLSEKYALNWDILKTYRYKFPSLILLGQQDSIVGFSNQMSLISDYPRSTLAILDMAGHNLQIEQYELFTYLTKDWLKRCEEIE</sequence>
<dbReference type="EMBL" id="LIYF01000037">
    <property type="protein sequence ID" value="KZK05146.1"/>
    <property type="molecule type" value="Genomic_DNA"/>
</dbReference>
<evidence type="ECO:0000259" key="1">
    <source>
        <dbReference type="Pfam" id="PF12697"/>
    </source>
</evidence>
<keyword evidence="2" id="KW-0378">Hydrolase</keyword>
<name>A0A166IWJ7_LACLC</name>
<dbReference type="GO" id="GO:0016787">
    <property type="term" value="F:hydrolase activity"/>
    <property type="evidence" value="ECO:0007669"/>
    <property type="project" value="UniProtKB-KW"/>
</dbReference>
<evidence type="ECO:0000313" key="2">
    <source>
        <dbReference type="EMBL" id="KZK05146.1"/>
    </source>
</evidence>
<proteinExistence type="predicted"/>
<accession>A0A166IWJ7</accession>
<dbReference type="Gene3D" id="3.40.50.1820">
    <property type="entry name" value="alpha/beta hydrolase"/>
    <property type="match status" value="1"/>
</dbReference>
<comment type="caution">
    <text evidence="2">The sequence shown here is derived from an EMBL/GenBank/DDBJ whole genome shotgun (WGS) entry which is preliminary data.</text>
</comment>
<dbReference type="PANTHER" id="PTHR43798:SF6">
    <property type="entry name" value="HYDROLASE, PUTATIVE (AFU_ORTHOLOGUE AFUA_4G13070)-RELATED"/>
    <property type="match status" value="1"/>
</dbReference>
<protein>
    <submittedName>
        <fullName evidence="2">Hydrolase alpha/beta fold family</fullName>
    </submittedName>
</protein>
<dbReference type="AlphaFoldDB" id="A0A166IWJ7"/>
<dbReference type="InterPro" id="IPR000073">
    <property type="entry name" value="AB_hydrolase_1"/>
</dbReference>
<feature type="domain" description="AB hydrolase-1" evidence="1">
    <location>
        <begin position="21"/>
        <end position="184"/>
    </location>
</feature>
<dbReference type="Proteomes" id="UP000076519">
    <property type="component" value="Unassembled WGS sequence"/>
</dbReference>
<dbReference type="RefSeq" id="WP_063282317.1">
    <property type="nucleotide sequence ID" value="NZ_LIYF01000037.1"/>
</dbReference>
<dbReference type="PANTHER" id="PTHR43798">
    <property type="entry name" value="MONOACYLGLYCEROL LIPASE"/>
    <property type="match status" value="1"/>
</dbReference>
<gene>
    <name evidence="2" type="ORF">AB996_2130</name>
</gene>
<evidence type="ECO:0000313" key="3">
    <source>
        <dbReference type="Proteomes" id="UP000076519"/>
    </source>
</evidence>
<dbReference type="InterPro" id="IPR050266">
    <property type="entry name" value="AB_hydrolase_sf"/>
</dbReference>
<dbReference type="Pfam" id="PF12697">
    <property type="entry name" value="Abhydrolase_6"/>
    <property type="match status" value="1"/>
</dbReference>
<dbReference type="InterPro" id="IPR029058">
    <property type="entry name" value="AB_hydrolase_fold"/>
</dbReference>
<reference evidence="2 3" key="1">
    <citation type="submission" date="2015-08" db="EMBL/GenBank/DDBJ databases">
        <title>Draft Genome Sequences of 11 Lactococcus lactis subspecies cremoris strains.</title>
        <authorList>
            <person name="Wels M."/>
            <person name="Backus L."/>
            <person name="Boekhorst J."/>
            <person name="Dijkstra A."/>
            <person name="Beerthuizen M."/>
            <person name="Siezen R."/>
            <person name="Bachmann H."/>
            <person name="Van Hijum S."/>
        </authorList>
    </citation>
    <scope>NUCLEOTIDE SEQUENCE [LARGE SCALE GENOMIC DNA]</scope>
    <source>
        <strain evidence="2 3">KW10</strain>
    </source>
</reference>
<dbReference type="SUPFAM" id="SSF53474">
    <property type="entry name" value="alpha/beta-Hydrolases"/>
    <property type="match status" value="1"/>
</dbReference>